<dbReference type="GO" id="GO:0071897">
    <property type="term" value="P:DNA biosynthetic process"/>
    <property type="evidence" value="ECO:0007669"/>
    <property type="project" value="UniProtKB-ARBA"/>
</dbReference>
<evidence type="ECO:0000256" key="1">
    <source>
        <dbReference type="SAM" id="MobiDB-lite"/>
    </source>
</evidence>
<dbReference type="GO" id="GO:0003824">
    <property type="term" value="F:catalytic activity"/>
    <property type="evidence" value="ECO:0007669"/>
    <property type="project" value="InterPro"/>
</dbReference>
<dbReference type="SUPFAM" id="SSF56672">
    <property type="entry name" value="DNA/RNA polymerases"/>
    <property type="match status" value="2"/>
</dbReference>
<dbReference type="Pfam" id="PF03372">
    <property type="entry name" value="Exo_endo_phos"/>
    <property type="match status" value="1"/>
</dbReference>
<reference evidence="3" key="1">
    <citation type="submission" date="2023-10" db="EMBL/GenBank/DDBJ databases">
        <title>Genome assemblies of two species of porcelain crab, Petrolisthes cinctipes and Petrolisthes manimaculis (Anomura: Porcellanidae).</title>
        <authorList>
            <person name="Angst P."/>
        </authorList>
    </citation>
    <scope>NUCLEOTIDE SEQUENCE</scope>
    <source>
        <strain evidence="3">PB745_01</strain>
        <tissue evidence="3">Gill</tissue>
    </source>
</reference>
<sequence length="1984" mass="228254">MGSARLYLPQIRYMMKNNTQESIPARTSPGSTRSAPFVAHQGGGDKLATGATLKNRIRGRENISIATWNVRTLSQPGKLQELMHELERYTWHIVGLCEVRWKNAGEFQCDEGHTLYYSGEQDKHINGVGFLVNKTIQKAILGCHQVSSRLISIRLRAKPFNITVVQVYAPTSDYDEEVIEEFYNQLQLIIVKVNKKDILIIQGDWNAKVGVDALNDWSEYCGPSSNSSTNERGFRLLEFASYNNMTLANTLGTHKESRRWTWHAPNGLHHNQIDYILVQNRFRSSINIPKTRTFPGADIGSDHDLVILNLKIRLKKIKPAKNMRLKFNIEKLKDPSIRETFQVTIGGKFAPLLALEEDTETMTTRFNAIMTETANEVLGKHRHKNKPWVTDDILELCDLRRELKKTKNTERGAREYRELNKTVRNEMRRVKEEWIESQCSEIEDCFNRNNTKRAYQIVNDLTKPRQQKSNNIQDKHGNCLTEKDEISKRWTEYCSELYNHQINGDPTVLNCPQSTNLDDFPILREEIELAIKSLKNGKTPGIDNIPGELIQNGGENMTIFLTRLCNRIWETGEWPSTWTQSLIITLHKKGNIQQCSNYRTISLISHASKVMLKVILNRLTPQAEEIIAAEQAGFRKGRSTTEQIFNLRVLGEKYSQHQQDIYHLFVDLKKAFDRVWHDALWATMHKYNMGQKLIETIRQLYARAGSAVLMQGGVGDWFRTTVGVRQGCPLSPTLFNIFLERIMTDALEDHMGTVSIGGQTITNLRFADDIDVMAGSEEELMRVVHNLDTASTNYGMEISAEKSKIMTNNTEGIHTPIAVRGQLLETVQHFKYLGSIINEEGSKMEILSRAAQTTAALAKLKTVWQDKNISLKIKLKLLRAIVLSVFLYACETWTLTAELQRRIQALEMRCFRRILGISYRDHITNEEVRRRIRQHLGQYEDLLTTVKRRKLQWYGHTIRSDGLAKTILQGTVRGGRRRGRQRKRWTDNIKEWTERSLAGAQALAHDREGWRDHVYRSTVQRPHDPGGDGLRQAVFASDTLHDEEQHTGIHTGSDFARVNKFRAFRRTSGRSGEQDKHINGVGFLVNKTIQKAILGCHQVSSRLISIRLRAKPFNITVVQVYAPTSDYDEEVIEEFYNQLQLIIVKVNKKDILIIQGDWNAKVGVDALNDWSEYCGPSSNSSTNERGFRLLEFASYNNMTLANTLGTHKESRRWTWHAPNGLHHNQIDYILVQNRFRSSINIPKTRTFPGADIGSDHDLVILNLKIRLKKIKPAKNMRLKFNIEKLKDPSIRETFQVTIGGKFAPLLALEEDTETMTTRFNAIMTETANEVLGKHRHKNKPWVTDDILELCDLRRELKKTKNTERGAREYRELNKTVRNEMRRVKEEWIESQCSEIEDCFNRNNTKRAYQIVNDLTKPRQQKSNNIQDKHGNCLTEKDEISKRWTEYCSELYNHQINGDPTVLNCPQSTNLDDFPILREEIELAIKSLKNGKTPGIDNIPGELIQNGGENMTIFLTRLCNRIWETGEWPSTWTQSLIITLHKKGNIQQCSNYRTISLISHASKVMLKVILNRLTPQAEEIIAAEQAGFRKGRSTTEQIFNLRVLGEKYSQHQQDIYHLFVDLKKAFDRVWHDALWATMHKYNMGQKLIETIRQLYARAGSAVLMQGGVGDWFRTTVGVRQGCPLSPTLFNIFLERIMTDALEDHMGTVSIGGQTITNLRFADDIDVMAGSEEELMRVVHNLDTASTNYGMEISAEKSKIMTNNTEGIHTPIAVRGQLLETVQHFKYLGSIINEEGSKMEILSRAAQTTAALAKLKTVWQDKNISLKIKLKLLRAIVLSVFLYACETWTLTAELQRRIQALEMRCFRRILGISYRDHITNEEVRRRIRQHLGQYEDLLTTVKRRKLQWYGHTIRSDGLAKTILQGTVRGGRRRGRQRKRWTDNIKEWTERSLAGAQALAHDREGWRDHVYRSTVQRPHDPGGLREQ</sequence>
<dbReference type="InterPro" id="IPR000477">
    <property type="entry name" value="RT_dom"/>
</dbReference>
<dbReference type="CDD" id="cd09076">
    <property type="entry name" value="L1-EN"/>
    <property type="match status" value="2"/>
</dbReference>
<feature type="domain" description="Reverse transcriptase" evidence="2">
    <location>
        <begin position="1520"/>
        <end position="1790"/>
    </location>
</feature>
<evidence type="ECO:0000313" key="3">
    <source>
        <dbReference type="EMBL" id="KAK3894694.1"/>
    </source>
</evidence>
<dbReference type="InterPro" id="IPR036691">
    <property type="entry name" value="Endo/exonu/phosph_ase_sf"/>
</dbReference>
<feature type="domain" description="Reverse transcriptase" evidence="2">
    <location>
        <begin position="567"/>
        <end position="837"/>
    </location>
</feature>
<comment type="caution">
    <text evidence="3">The sequence shown here is derived from an EMBL/GenBank/DDBJ whole genome shotgun (WGS) entry which is preliminary data.</text>
</comment>
<evidence type="ECO:0000259" key="2">
    <source>
        <dbReference type="PROSITE" id="PS50878"/>
    </source>
</evidence>
<gene>
    <name evidence="3" type="ORF">Pcinc_001559</name>
</gene>
<dbReference type="PANTHER" id="PTHR47027:SF8">
    <property type="entry name" value="RIBONUCLEASE H"/>
    <property type="match status" value="1"/>
</dbReference>
<dbReference type="InterPro" id="IPR043502">
    <property type="entry name" value="DNA/RNA_pol_sf"/>
</dbReference>
<protein>
    <recommendedName>
        <fullName evidence="2">Reverse transcriptase domain-containing protein</fullName>
    </recommendedName>
</protein>
<dbReference type="InterPro" id="IPR005135">
    <property type="entry name" value="Endo/exonuclease/phosphatase"/>
</dbReference>
<evidence type="ECO:0000313" key="4">
    <source>
        <dbReference type="Proteomes" id="UP001286313"/>
    </source>
</evidence>
<name>A0AAE1GN37_PETCI</name>
<dbReference type="Proteomes" id="UP001286313">
    <property type="component" value="Unassembled WGS sequence"/>
</dbReference>
<organism evidence="3 4">
    <name type="scientific">Petrolisthes cinctipes</name>
    <name type="common">Flat porcelain crab</name>
    <dbReference type="NCBI Taxonomy" id="88211"/>
    <lineage>
        <taxon>Eukaryota</taxon>
        <taxon>Metazoa</taxon>
        <taxon>Ecdysozoa</taxon>
        <taxon>Arthropoda</taxon>
        <taxon>Crustacea</taxon>
        <taxon>Multicrustacea</taxon>
        <taxon>Malacostraca</taxon>
        <taxon>Eumalacostraca</taxon>
        <taxon>Eucarida</taxon>
        <taxon>Decapoda</taxon>
        <taxon>Pleocyemata</taxon>
        <taxon>Anomura</taxon>
        <taxon>Galatheoidea</taxon>
        <taxon>Porcellanidae</taxon>
        <taxon>Petrolisthes</taxon>
    </lineage>
</organism>
<dbReference type="Pfam" id="PF00078">
    <property type="entry name" value="RVT_1"/>
    <property type="match status" value="2"/>
</dbReference>
<dbReference type="Gene3D" id="3.60.10.10">
    <property type="entry name" value="Endonuclease/exonuclease/phosphatase"/>
    <property type="match status" value="2"/>
</dbReference>
<proteinExistence type="predicted"/>
<dbReference type="CDD" id="cd01650">
    <property type="entry name" value="RT_nLTR_like"/>
    <property type="match status" value="2"/>
</dbReference>
<dbReference type="PANTHER" id="PTHR47027">
    <property type="entry name" value="REVERSE TRANSCRIPTASE DOMAIN-CONTAINING PROTEIN"/>
    <property type="match status" value="1"/>
</dbReference>
<keyword evidence="4" id="KW-1185">Reference proteome</keyword>
<feature type="region of interest" description="Disordered" evidence="1">
    <location>
        <begin position="22"/>
        <end position="41"/>
    </location>
</feature>
<dbReference type="Pfam" id="PF14529">
    <property type="entry name" value="Exo_endo_phos_2"/>
    <property type="match status" value="1"/>
</dbReference>
<dbReference type="SUPFAM" id="SSF56219">
    <property type="entry name" value="DNase I-like"/>
    <property type="match status" value="2"/>
</dbReference>
<dbReference type="EMBL" id="JAWQEG010000097">
    <property type="protein sequence ID" value="KAK3894694.1"/>
    <property type="molecule type" value="Genomic_DNA"/>
</dbReference>
<dbReference type="PROSITE" id="PS50878">
    <property type="entry name" value="RT_POL"/>
    <property type="match status" value="2"/>
</dbReference>
<accession>A0AAE1GN37</accession>